<dbReference type="InterPro" id="IPR039374">
    <property type="entry name" value="SIP_fam"/>
</dbReference>
<dbReference type="InterPro" id="IPR017927">
    <property type="entry name" value="FAD-bd_FR_type"/>
</dbReference>
<dbReference type="EMBL" id="QBKN01000004">
    <property type="protein sequence ID" value="PTX50753.1"/>
    <property type="molecule type" value="Genomic_DNA"/>
</dbReference>
<comment type="caution">
    <text evidence="3">The sequence shown here is derived from an EMBL/GenBank/DDBJ whole genome shotgun (WGS) entry which is preliminary data.</text>
</comment>
<evidence type="ECO:0000259" key="2">
    <source>
        <dbReference type="PROSITE" id="PS51384"/>
    </source>
</evidence>
<evidence type="ECO:0000256" key="1">
    <source>
        <dbReference type="ARBA" id="ARBA00035644"/>
    </source>
</evidence>
<feature type="domain" description="FAD-binding FR-type" evidence="2">
    <location>
        <begin position="98"/>
        <end position="220"/>
    </location>
</feature>
<dbReference type="InterPro" id="IPR007037">
    <property type="entry name" value="SIP_rossman_dom"/>
</dbReference>
<dbReference type="Proteomes" id="UP000244069">
    <property type="component" value="Unassembled WGS sequence"/>
</dbReference>
<dbReference type="Pfam" id="PF08021">
    <property type="entry name" value="FAD_binding_9"/>
    <property type="match status" value="1"/>
</dbReference>
<dbReference type="CDD" id="cd06193">
    <property type="entry name" value="siderophore_interacting"/>
    <property type="match status" value="1"/>
</dbReference>
<dbReference type="InterPro" id="IPR013113">
    <property type="entry name" value="SIP_FAD-bd"/>
</dbReference>
<dbReference type="OrthoDB" id="9814826at2"/>
<organism evidence="3 4">
    <name type="scientific">Allosediminivita pacifica</name>
    <dbReference type="NCBI Taxonomy" id="1267769"/>
    <lineage>
        <taxon>Bacteria</taxon>
        <taxon>Pseudomonadati</taxon>
        <taxon>Pseudomonadota</taxon>
        <taxon>Alphaproteobacteria</taxon>
        <taxon>Rhodobacterales</taxon>
        <taxon>Paracoccaceae</taxon>
        <taxon>Allosediminivita</taxon>
    </lineage>
</organism>
<dbReference type="PANTHER" id="PTHR30157:SF0">
    <property type="entry name" value="NADPH-DEPENDENT FERRIC-CHELATE REDUCTASE"/>
    <property type="match status" value="1"/>
</dbReference>
<proteinExistence type="inferred from homology"/>
<keyword evidence="4" id="KW-1185">Reference proteome</keyword>
<dbReference type="InterPro" id="IPR039261">
    <property type="entry name" value="FNR_nucleotide-bd"/>
</dbReference>
<name>A0A2T6B402_9RHOB</name>
<dbReference type="Gene3D" id="3.40.50.80">
    <property type="entry name" value="Nucleotide-binding domain of ferredoxin-NADP reductase (FNR) module"/>
    <property type="match status" value="1"/>
</dbReference>
<evidence type="ECO:0000313" key="4">
    <source>
        <dbReference type="Proteomes" id="UP000244069"/>
    </source>
</evidence>
<protein>
    <submittedName>
        <fullName evidence="3">NADPH-dependent ferric siderophore reductase</fullName>
    </submittedName>
</protein>
<dbReference type="RefSeq" id="WP_107974960.1">
    <property type="nucleotide sequence ID" value="NZ_BMEZ01000004.1"/>
</dbReference>
<dbReference type="SUPFAM" id="SSF63380">
    <property type="entry name" value="Riboflavin synthase domain-like"/>
    <property type="match status" value="1"/>
</dbReference>
<reference evidence="3 4" key="1">
    <citation type="submission" date="2018-04" db="EMBL/GenBank/DDBJ databases">
        <title>Genomic Encyclopedia of Archaeal and Bacterial Type Strains, Phase II (KMG-II): from individual species to whole genera.</title>
        <authorList>
            <person name="Goeker M."/>
        </authorList>
    </citation>
    <scope>NUCLEOTIDE SEQUENCE [LARGE SCALE GENOMIC DNA]</scope>
    <source>
        <strain evidence="3 4">DSM 29329</strain>
    </source>
</reference>
<dbReference type="AlphaFoldDB" id="A0A2T6B402"/>
<sequence>MHQARAALEIETATAFTAFRQVADLWESPARAEGDALHIALPTGTVTVLPGTGSGTALRVECPDAGALQGLRDTLDEIMSHHGVSRRWEGTGAGQRPANLSLGKVASVTRISPSFTRVVVEGPELARLATGGLHFRILFGPEGADWPALDEGGVTRWPGGAGAWHRPVYTVREIETDGATARLSFDVFRHDGGRTTGWTDRVQPGEEVALTGPGGHGIPEPTGWIGLVGDETAVPAIARTLAALPEGTRGEAILFVPESGDMADLPRPSGVSLRWIGRDEGVTPLQAMQSVAIPEDDRHVLFAGEKSEALAARAWLQEQGLTRGEFLAATYWIRD</sequence>
<accession>A0A2T6B402</accession>
<dbReference type="Gene3D" id="2.40.30.10">
    <property type="entry name" value="Translation factors"/>
    <property type="match status" value="1"/>
</dbReference>
<dbReference type="PANTHER" id="PTHR30157">
    <property type="entry name" value="FERRIC REDUCTASE, NADPH-DEPENDENT"/>
    <property type="match status" value="1"/>
</dbReference>
<dbReference type="InterPro" id="IPR017938">
    <property type="entry name" value="Riboflavin_synthase-like_b-brl"/>
</dbReference>
<dbReference type="PROSITE" id="PS51384">
    <property type="entry name" value="FAD_FR"/>
    <property type="match status" value="1"/>
</dbReference>
<gene>
    <name evidence="3" type="ORF">C8N44_104109</name>
</gene>
<evidence type="ECO:0000313" key="3">
    <source>
        <dbReference type="EMBL" id="PTX50753.1"/>
    </source>
</evidence>
<comment type="similarity">
    <text evidence="1">Belongs to the SIP oxidoreductase family.</text>
</comment>
<dbReference type="GO" id="GO:0016491">
    <property type="term" value="F:oxidoreductase activity"/>
    <property type="evidence" value="ECO:0007669"/>
    <property type="project" value="InterPro"/>
</dbReference>
<dbReference type="Pfam" id="PF04954">
    <property type="entry name" value="SIP"/>
    <property type="match status" value="1"/>
</dbReference>